<gene>
    <name evidence="3" type="ORF">D9757_004984</name>
</gene>
<accession>A0A8H5MCP3</accession>
<protein>
    <submittedName>
        <fullName evidence="3">Uncharacterized protein</fullName>
    </submittedName>
</protein>
<dbReference type="EMBL" id="JAACJN010000024">
    <property type="protein sequence ID" value="KAF5389138.1"/>
    <property type="molecule type" value="Genomic_DNA"/>
</dbReference>
<dbReference type="AlphaFoldDB" id="A0A8H5MCP3"/>
<feature type="signal peptide" evidence="2">
    <location>
        <begin position="1"/>
        <end position="21"/>
    </location>
</feature>
<feature type="region of interest" description="Disordered" evidence="1">
    <location>
        <begin position="65"/>
        <end position="97"/>
    </location>
</feature>
<evidence type="ECO:0000313" key="4">
    <source>
        <dbReference type="Proteomes" id="UP000518752"/>
    </source>
</evidence>
<name>A0A8H5MCP3_9AGAR</name>
<comment type="caution">
    <text evidence="3">The sequence shown here is derived from an EMBL/GenBank/DDBJ whole genome shotgun (WGS) entry which is preliminary data.</text>
</comment>
<reference evidence="3 4" key="1">
    <citation type="journal article" date="2020" name="ISME J.">
        <title>Uncovering the hidden diversity of litter-decomposition mechanisms in mushroom-forming fungi.</title>
        <authorList>
            <person name="Floudas D."/>
            <person name="Bentzer J."/>
            <person name="Ahren D."/>
            <person name="Johansson T."/>
            <person name="Persson P."/>
            <person name="Tunlid A."/>
        </authorList>
    </citation>
    <scope>NUCLEOTIDE SEQUENCE [LARGE SCALE GENOMIC DNA]</scope>
    <source>
        <strain evidence="3 4">CBS 406.79</strain>
    </source>
</reference>
<dbReference type="Proteomes" id="UP000518752">
    <property type="component" value="Unassembled WGS sequence"/>
</dbReference>
<evidence type="ECO:0000256" key="1">
    <source>
        <dbReference type="SAM" id="MobiDB-lite"/>
    </source>
</evidence>
<evidence type="ECO:0000313" key="3">
    <source>
        <dbReference type="EMBL" id="KAF5389138.1"/>
    </source>
</evidence>
<sequence>MLFKTRIVFAAMCSVSTLVHALGVNTTGELEKRAALSFNPKVEDIRKTAVQRYPQELGSTNAERFKMGLPPMRPRFPTPSQDAPRGEPSGRPGKMITGSLHIHDAANGKSLGYVSNTLNSFGEYGLLTMSSRRRLKVKVDTTNSEGPLNIATLNGPDADFPFLVGIDGYANDVSDGLNVGKYNYAYLGAGSRTALGSCPVLGAQNSFTKDTGIKEGIESMIFVLEPAMLNLLPRWINEDGSKPTTYLGLFKDTLFFTGDKDVFEEVFEDTPTWVKILLEPDFS</sequence>
<keyword evidence="4" id="KW-1185">Reference proteome</keyword>
<organism evidence="3 4">
    <name type="scientific">Collybiopsis confluens</name>
    <dbReference type="NCBI Taxonomy" id="2823264"/>
    <lineage>
        <taxon>Eukaryota</taxon>
        <taxon>Fungi</taxon>
        <taxon>Dikarya</taxon>
        <taxon>Basidiomycota</taxon>
        <taxon>Agaricomycotina</taxon>
        <taxon>Agaricomycetes</taxon>
        <taxon>Agaricomycetidae</taxon>
        <taxon>Agaricales</taxon>
        <taxon>Marasmiineae</taxon>
        <taxon>Omphalotaceae</taxon>
        <taxon>Collybiopsis</taxon>
    </lineage>
</organism>
<proteinExistence type="predicted"/>
<evidence type="ECO:0000256" key="2">
    <source>
        <dbReference type="SAM" id="SignalP"/>
    </source>
</evidence>
<feature type="chain" id="PRO_5034678375" evidence="2">
    <location>
        <begin position="22"/>
        <end position="283"/>
    </location>
</feature>
<keyword evidence="2" id="KW-0732">Signal</keyword>
<dbReference type="OrthoDB" id="4584900at2759"/>